<dbReference type="Gene3D" id="1.10.10.10">
    <property type="entry name" value="Winged helix-like DNA-binding domain superfamily/Winged helix DNA-binding domain"/>
    <property type="match status" value="1"/>
</dbReference>
<keyword evidence="7" id="KW-0479">Metal-binding</keyword>
<evidence type="ECO:0000313" key="9">
    <source>
        <dbReference type="Proteomes" id="UP000661077"/>
    </source>
</evidence>
<keyword evidence="7" id="KW-0963">Cytoplasm</keyword>
<evidence type="ECO:0000313" key="8">
    <source>
        <dbReference type="EMBL" id="MBM0104955.1"/>
    </source>
</evidence>
<evidence type="ECO:0000256" key="7">
    <source>
        <dbReference type="RuleBase" id="RU364037"/>
    </source>
</evidence>
<comment type="similarity">
    <text evidence="1 7">Belongs to the Fur family.</text>
</comment>
<protein>
    <recommendedName>
        <fullName evidence="7">Ferric uptake regulation protein</fullName>
    </recommendedName>
</protein>
<comment type="caution">
    <text evidence="8">The sequence shown here is derived from an EMBL/GenBank/DDBJ whole genome shotgun (WGS) entry which is preliminary data.</text>
</comment>
<comment type="subcellular location">
    <subcellularLocation>
        <location evidence="7">Cytoplasm</location>
    </subcellularLocation>
</comment>
<keyword evidence="2 7" id="KW-0678">Repressor</keyword>
<dbReference type="InterPro" id="IPR043135">
    <property type="entry name" value="Fur_C"/>
</dbReference>
<keyword evidence="7" id="KW-0408">Iron</keyword>
<dbReference type="PANTHER" id="PTHR33202:SF6">
    <property type="entry name" value="ZINC UPTAKE REGULATION PROTEIN"/>
    <property type="match status" value="1"/>
</dbReference>
<dbReference type="Pfam" id="PF01475">
    <property type="entry name" value="FUR"/>
    <property type="match status" value="1"/>
</dbReference>
<keyword evidence="3 7" id="KW-0862">Zinc</keyword>
<accession>A0ABS1WVG1</accession>
<dbReference type="Gene3D" id="3.30.1490.190">
    <property type="match status" value="1"/>
</dbReference>
<keyword evidence="9" id="KW-1185">Reference proteome</keyword>
<evidence type="ECO:0000256" key="3">
    <source>
        <dbReference type="ARBA" id="ARBA00022833"/>
    </source>
</evidence>
<evidence type="ECO:0000256" key="5">
    <source>
        <dbReference type="ARBA" id="ARBA00023125"/>
    </source>
</evidence>
<dbReference type="EMBL" id="JAEVLS010000002">
    <property type="protein sequence ID" value="MBM0104955.1"/>
    <property type="molecule type" value="Genomic_DNA"/>
</dbReference>
<evidence type="ECO:0000256" key="2">
    <source>
        <dbReference type="ARBA" id="ARBA00022491"/>
    </source>
</evidence>
<gene>
    <name evidence="7" type="primary">fur</name>
    <name evidence="8" type="ORF">JM946_09350</name>
</gene>
<sequence length="149" mass="16810">MNRAMRNAERICEEQQLQLTPIRRRVLELILERHAPIGAYDILASLKKGEGALAPVTVYRALEFLLEAGLIHRIDALNAYLACESPHDSHVGQFLICRDCQRVMELDDDVISEIVAKRARAAGFTVQMDDIEIKGICDACHTRAKNKRV</sequence>
<reference evidence="8 9" key="1">
    <citation type="journal article" date="2021" name="Int. J. Syst. Evol. Microbiol.">
        <title>Steroidobacter gossypii sp. nov., isolated from soil of cotton cropping field.</title>
        <authorList>
            <person name="Huang R."/>
            <person name="Yang S."/>
            <person name="Zhen C."/>
            <person name="Liu W."/>
        </authorList>
    </citation>
    <scope>NUCLEOTIDE SEQUENCE [LARGE SCALE GENOMIC DNA]</scope>
    <source>
        <strain evidence="8 9">S1-65</strain>
    </source>
</reference>
<dbReference type="SUPFAM" id="SSF46785">
    <property type="entry name" value="Winged helix' DNA-binding domain"/>
    <property type="match status" value="1"/>
</dbReference>
<dbReference type="InterPro" id="IPR002481">
    <property type="entry name" value="FUR"/>
</dbReference>
<keyword evidence="6 7" id="KW-0804">Transcription</keyword>
<evidence type="ECO:0000256" key="6">
    <source>
        <dbReference type="ARBA" id="ARBA00023163"/>
    </source>
</evidence>
<dbReference type="CDD" id="cd07153">
    <property type="entry name" value="Fur_like"/>
    <property type="match status" value="1"/>
</dbReference>
<organism evidence="8 9">
    <name type="scientific">Steroidobacter gossypii</name>
    <dbReference type="NCBI Taxonomy" id="2805490"/>
    <lineage>
        <taxon>Bacteria</taxon>
        <taxon>Pseudomonadati</taxon>
        <taxon>Pseudomonadota</taxon>
        <taxon>Gammaproteobacteria</taxon>
        <taxon>Steroidobacterales</taxon>
        <taxon>Steroidobacteraceae</taxon>
        <taxon>Steroidobacter</taxon>
    </lineage>
</organism>
<dbReference type="InterPro" id="IPR036388">
    <property type="entry name" value="WH-like_DNA-bd_sf"/>
</dbReference>
<dbReference type="Proteomes" id="UP000661077">
    <property type="component" value="Unassembled WGS sequence"/>
</dbReference>
<evidence type="ECO:0000256" key="1">
    <source>
        <dbReference type="ARBA" id="ARBA00007957"/>
    </source>
</evidence>
<dbReference type="PANTHER" id="PTHR33202">
    <property type="entry name" value="ZINC UPTAKE REGULATION PROTEIN"/>
    <property type="match status" value="1"/>
</dbReference>
<name>A0ABS1WVG1_9GAMM</name>
<keyword evidence="4 7" id="KW-0805">Transcription regulation</keyword>
<evidence type="ECO:0000256" key="4">
    <source>
        <dbReference type="ARBA" id="ARBA00023015"/>
    </source>
</evidence>
<dbReference type="InterPro" id="IPR036390">
    <property type="entry name" value="WH_DNA-bd_sf"/>
</dbReference>
<comment type="subunit">
    <text evidence="7">Homodimer.</text>
</comment>
<proteinExistence type="inferred from homology"/>
<keyword evidence="5 7" id="KW-0238">DNA-binding</keyword>